<feature type="signal peptide" evidence="1">
    <location>
        <begin position="1"/>
        <end position="16"/>
    </location>
</feature>
<gene>
    <name evidence="3" type="ORF">T459_26170</name>
</gene>
<dbReference type="Gramene" id="PHT71066">
    <property type="protein sequence ID" value="PHT71066"/>
    <property type="gene ID" value="T459_26170"/>
</dbReference>
<protein>
    <recommendedName>
        <fullName evidence="2">Protein argonaute N-terminal domain-containing protein</fullName>
    </recommendedName>
</protein>
<reference evidence="3 4" key="1">
    <citation type="journal article" date="2014" name="Nat. Genet.">
        <title>Genome sequence of the hot pepper provides insights into the evolution of pungency in Capsicum species.</title>
        <authorList>
            <person name="Kim S."/>
            <person name="Park M."/>
            <person name="Yeom S.I."/>
            <person name="Kim Y.M."/>
            <person name="Lee J.M."/>
            <person name="Lee H.A."/>
            <person name="Seo E."/>
            <person name="Choi J."/>
            <person name="Cheong K."/>
            <person name="Kim K.T."/>
            <person name="Jung K."/>
            <person name="Lee G.W."/>
            <person name="Oh S.K."/>
            <person name="Bae C."/>
            <person name="Kim S.B."/>
            <person name="Lee H.Y."/>
            <person name="Kim S.Y."/>
            <person name="Kim M.S."/>
            <person name="Kang B.C."/>
            <person name="Jo Y.D."/>
            <person name="Yang H.B."/>
            <person name="Jeong H.J."/>
            <person name="Kang W.H."/>
            <person name="Kwon J.K."/>
            <person name="Shin C."/>
            <person name="Lim J.Y."/>
            <person name="Park J.H."/>
            <person name="Huh J.H."/>
            <person name="Kim J.S."/>
            <person name="Kim B.D."/>
            <person name="Cohen O."/>
            <person name="Paran I."/>
            <person name="Suh M.C."/>
            <person name="Lee S.B."/>
            <person name="Kim Y.K."/>
            <person name="Shin Y."/>
            <person name="Noh S.J."/>
            <person name="Park J."/>
            <person name="Seo Y.S."/>
            <person name="Kwon S.Y."/>
            <person name="Kim H.A."/>
            <person name="Park J.M."/>
            <person name="Kim H.J."/>
            <person name="Choi S.B."/>
            <person name="Bosland P.W."/>
            <person name="Reeves G."/>
            <person name="Jo S.H."/>
            <person name="Lee B.W."/>
            <person name="Cho H.T."/>
            <person name="Choi H.S."/>
            <person name="Lee M.S."/>
            <person name="Yu Y."/>
            <person name="Do Choi Y."/>
            <person name="Park B.S."/>
            <person name="van Deynze A."/>
            <person name="Ashrafi H."/>
            <person name="Hill T."/>
            <person name="Kim W.T."/>
            <person name="Pai H.S."/>
            <person name="Ahn H.K."/>
            <person name="Yeam I."/>
            <person name="Giovannoni J.J."/>
            <person name="Rose J.K."/>
            <person name="Sorensen I."/>
            <person name="Lee S.J."/>
            <person name="Kim R.W."/>
            <person name="Choi I.Y."/>
            <person name="Choi B.S."/>
            <person name="Lim J.S."/>
            <person name="Lee Y.H."/>
            <person name="Choi D."/>
        </authorList>
    </citation>
    <scope>NUCLEOTIDE SEQUENCE [LARGE SCALE GENOMIC DNA]</scope>
    <source>
        <strain evidence="4">cv. CM334</strain>
    </source>
</reference>
<proteinExistence type="predicted"/>
<evidence type="ECO:0000256" key="1">
    <source>
        <dbReference type="SAM" id="SignalP"/>
    </source>
</evidence>
<comment type="caution">
    <text evidence="3">The sequence shown here is derived from an EMBL/GenBank/DDBJ whole genome shotgun (WGS) entry which is preliminary data.</text>
</comment>
<evidence type="ECO:0000259" key="2">
    <source>
        <dbReference type="Pfam" id="PF16486"/>
    </source>
</evidence>
<name>A0A2G2YMV4_CAPAN</name>
<dbReference type="Pfam" id="PF16486">
    <property type="entry name" value="ArgoN"/>
    <property type="match status" value="1"/>
</dbReference>
<dbReference type="STRING" id="4072.A0A2G2YMV4"/>
<keyword evidence="4" id="KW-1185">Reference proteome</keyword>
<feature type="chain" id="PRO_5013558783" description="Protein argonaute N-terminal domain-containing protein" evidence="1">
    <location>
        <begin position="17"/>
        <end position="205"/>
    </location>
</feature>
<sequence>MFFFPVPISVFDLLFSTFLFRNNDNSSPRGHRSPNETDRKRLHRLYQSKTFKVKITFVVKIQIQAITNTLRGQELENSQETLRVLDIILWQHAAKQNNGNSSPYGHGIPNEIDRKRLRCSYQSKTFKLKINFAVKIQIQAIVNALCGQESENSQEALRDRDIHYFWSYNKQSINDNGVLDHHNFRHQKMNGETDAIDGGEGFNGK</sequence>
<evidence type="ECO:0000313" key="3">
    <source>
        <dbReference type="EMBL" id="PHT71066.1"/>
    </source>
</evidence>
<dbReference type="AlphaFoldDB" id="A0A2G2YMV4"/>
<dbReference type="EMBL" id="AYRZ02000010">
    <property type="protein sequence ID" value="PHT71066.1"/>
    <property type="molecule type" value="Genomic_DNA"/>
</dbReference>
<feature type="domain" description="Protein argonaute N-terminal" evidence="2">
    <location>
        <begin position="15"/>
        <end position="89"/>
    </location>
</feature>
<dbReference type="InterPro" id="IPR032474">
    <property type="entry name" value="Argonaute_N"/>
</dbReference>
<reference evidence="3 4" key="2">
    <citation type="journal article" date="2017" name="Genome Biol.">
        <title>New reference genome sequences of hot pepper reveal the massive evolution of plant disease-resistance genes by retroduplication.</title>
        <authorList>
            <person name="Kim S."/>
            <person name="Park J."/>
            <person name="Yeom S.I."/>
            <person name="Kim Y.M."/>
            <person name="Seo E."/>
            <person name="Kim K.T."/>
            <person name="Kim M.S."/>
            <person name="Lee J.M."/>
            <person name="Cheong K."/>
            <person name="Shin H.S."/>
            <person name="Kim S.B."/>
            <person name="Han K."/>
            <person name="Lee J."/>
            <person name="Park M."/>
            <person name="Lee H.A."/>
            <person name="Lee H.Y."/>
            <person name="Lee Y."/>
            <person name="Oh S."/>
            <person name="Lee J.H."/>
            <person name="Choi E."/>
            <person name="Choi E."/>
            <person name="Lee S.E."/>
            <person name="Jeon J."/>
            <person name="Kim H."/>
            <person name="Choi G."/>
            <person name="Song H."/>
            <person name="Lee J."/>
            <person name="Lee S.C."/>
            <person name="Kwon J.K."/>
            <person name="Lee H.Y."/>
            <person name="Koo N."/>
            <person name="Hong Y."/>
            <person name="Kim R.W."/>
            <person name="Kang W.H."/>
            <person name="Huh J.H."/>
            <person name="Kang B.C."/>
            <person name="Yang T.J."/>
            <person name="Lee Y.H."/>
            <person name="Bennetzen J.L."/>
            <person name="Choi D."/>
        </authorList>
    </citation>
    <scope>NUCLEOTIDE SEQUENCE [LARGE SCALE GENOMIC DNA]</scope>
    <source>
        <strain evidence="4">cv. CM334</strain>
    </source>
</reference>
<organism evidence="3 4">
    <name type="scientific">Capsicum annuum</name>
    <name type="common">Capsicum pepper</name>
    <dbReference type="NCBI Taxonomy" id="4072"/>
    <lineage>
        <taxon>Eukaryota</taxon>
        <taxon>Viridiplantae</taxon>
        <taxon>Streptophyta</taxon>
        <taxon>Embryophyta</taxon>
        <taxon>Tracheophyta</taxon>
        <taxon>Spermatophyta</taxon>
        <taxon>Magnoliopsida</taxon>
        <taxon>eudicotyledons</taxon>
        <taxon>Gunneridae</taxon>
        <taxon>Pentapetalae</taxon>
        <taxon>asterids</taxon>
        <taxon>lamiids</taxon>
        <taxon>Solanales</taxon>
        <taxon>Solanaceae</taxon>
        <taxon>Solanoideae</taxon>
        <taxon>Capsiceae</taxon>
        <taxon>Capsicum</taxon>
    </lineage>
</organism>
<dbReference type="Proteomes" id="UP000222542">
    <property type="component" value="Unassembled WGS sequence"/>
</dbReference>
<keyword evidence="1" id="KW-0732">Signal</keyword>
<evidence type="ECO:0000313" key="4">
    <source>
        <dbReference type="Proteomes" id="UP000222542"/>
    </source>
</evidence>
<accession>A0A2G2YMV4</accession>